<organism evidence="1 2">
    <name type="scientific">Paraburkholderia sprentiae WSM5005</name>
    <dbReference type="NCBI Taxonomy" id="754502"/>
    <lineage>
        <taxon>Bacteria</taxon>
        <taxon>Pseudomonadati</taxon>
        <taxon>Pseudomonadota</taxon>
        <taxon>Betaproteobacteria</taxon>
        <taxon>Burkholderiales</taxon>
        <taxon>Burkholderiaceae</taxon>
        <taxon>Paraburkholderia</taxon>
    </lineage>
</organism>
<name>A0ACA8AX17_9BURK</name>
<proteinExistence type="predicted"/>
<dbReference type="EMBL" id="CP017564">
    <property type="protein sequence ID" value="APA90253.2"/>
    <property type="molecule type" value="Genomic_DNA"/>
</dbReference>
<keyword evidence="1" id="KW-0614">Plasmid</keyword>
<evidence type="ECO:0000313" key="2">
    <source>
        <dbReference type="Proteomes" id="UP000179860"/>
    </source>
</evidence>
<evidence type="ECO:0000313" key="1">
    <source>
        <dbReference type="EMBL" id="APA90253.2"/>
    </source>
</evidence>
<dbReference type="Proteomes" id="UP000179860">
    <property type="component" value="Plasmid pl3WSM5005"/>
</dbReference>
<protein>
    <submittedName>
        <fullName evidence="1">Uncharacterized protein</fullName>
    </submittedName>
</protein>
<sequence length="304" mass="33004">MASTRRSIEKNEIEVARQKLLEAIYSELPDDRFLGRDAVKQLLSTLIAARERGLPFERISDILKQAGLDLAPVTLRRYFFELKTDAELAAENARHAKKVADTRRAIQDKVLELHTEHGNALAAKRARLTQATPRFANAFGSESTTPDVPTITPAAVHSAGTKSVISERENARPASPAAPVPPPAASEPARLESEGAVPGPILDVKSSSTLPTSEKANRAAPDIQSDGAMTLADIERASLATEERTELMGDVELRAGELVYYVSGQPFHGLLSQRQIRLLRTVGRIIAPTKGKSSKDFVSMPTKL</sequence>
<keyword evidence="2" id="KW-1185">Reference proteome</keyword>
<reference evidence="1" key="2">
    <citation type="submission" date="2021-06" db="EMBL/GenBank/DDBJ databases">
        <authorList>
            <person name="Rogers T.H."/>
            <person name="Ramsay J.P."/>
            <person name="Wang P."/>
            <person name="Terpolilli J."/>
        </authorList>
    </citation>
    <scope>NUCLEOTIDE SEQUENCE</scope>
    <source>
        <strain evidence="1">WSM5005</strain>
        <plasmid evidence="1">pl3WSM5005</plasmid>
    </source>
</reference>
<reference evidence="1" key="1">
    <citation type="submission" date="2016-09" db="EMBL/GenBank/DDBJ databases">
        <title>The Complete Genome of Burkholderia sprentiae wsm5005.</title>
        <authorList>
            <person name="De Meyer S."/>
            <person name="Wang P."/>
            <person name="Terpolilli J."/>
        </authorList>
    </citation>
    <scope>NUCLEOTIDE SEQUENCE</scope>
    <source>
        <strain evidence="1">WSM5005</strain>
        <plasmid evidence="1">pl3WSM5005</plasmid>
    </source>
</reference>
<geneLocation type="plasmid" evidence="1 2">
    <name>pl3WSM5005</name>
</geneLocation>
<accession>A0ACA8AX17</accession>
<gene>
    <name evidence="1" type="ORF">BJG93_34640</name>
</gene>